<keyword evidence="1 3" id="KW-0560">Oxidoreductase</keyword>
<dbReference type="InterPro" id="IPR050740">
    <property type="entry name" value="Aldehyde_DH_Superfamily"/>
</dbReference>
<dbReference type="InterPro" id="IPR016162">
    <property type="entry name" value="Ald_DH_N"/>
</dbReference>
<dbReference type="InterPro" id="IPR015590">
    <property type="entry name" value="Aldehyde_DH_dom"/>
</dbReference>
<dbReference type="InterPro" id="IPR044151">
    <property type="entry name" value="ALDH_KGSADH"/>
</dbReference>
<dbReference type="Pfam" id="PF00171">
    <property type="entry name" value="Aldedh"/>
    <property type="match status" value="1"/>
</dbReference>
<name>A0ABS2RIU2_9ACTN</name>
<reference evidence="3 4" key="1">
    <citation type="submission" date="2021-01" db="EMBL/GenBank/DDBJ databases">
        <title>Sequencing the genomes of 1000 actinobacteria strains.</title>
        <authorList>
            <person name="Klenk H.-P."/>
        </authorList>
    </citation>
    <scope>NUCLEOTIDE SEQUENCE [LARGE SCALE GENOMIC DNA]</scope>
    <source>
        <strain evidence="3 4">DSM 18662</strain>
    </source>
</reference>
<dbReference type="InterPro" id="IPR016163">
    <property type="entry name" value="Ald_DH_C"/>
</dbReference>
<dbReference type="CDD" id="cd07129">
    <property type="entry name" value="ALDH_KGSADH"/>
    <property type="match status" value="1"/>
</dbReference>
<evidence type="ECO:0000313" key="3">
    <source>
        <dbReference type="EMBL" id="MBM7798442.1"/>
    </source>
</evidence>
<dbReference type="RefSeq" id="WP_204916980.1">
    <property type="nucleotide sequence ID" value="NZ_BAAAQP010000008.1"/>
</dbReference>
<dbReference type="PANTHER" id="PTHR43353">
    <property type="entry name" value="SUCCINATE-SEMIALDEHYDE DEHYDROGENASE, MITOCHONDRIAL"/>
    <property type="match status" value="1"/>
</dbReference>
<dbReference type="Gene3D" id="3.40.309.10">
    <property type="entry name" value="Aldehyde Dehydrogenase, Chain A, domain 2"/>
    <property type="match status" value="1"/>
</dbReference>
<sequence>MTATSTTSTVAEATAAAAAAAPALAATSDVDRARFLAAIADAIDAAAVELVSIAQRETHLPEARLTGEVARTTAQLRMFARVIVDGAYLEATIDHPNSEAVPPNPDLRRVLKPIGPVGVFSASNFPFAFSVAGGDTASALAVGCPVVVKAHSGHTELSRRTAEIVSAALEAAGAPAGSFSLVEGRQAGTDLVQDRNIKAVGFTGSLSGGRALFDLASSRPDPIPFYGELGSINPVVITEAAALAGAQKLATGLVGSFTLGVGQFCTKPGVVLFPAGTGFEDAVVAAFAEARGGEMLTERIAEAYPAGLQKLAAEGNVKVLAGEVDQDPDRPAEPVVLLTTAAAVAADPQTLLEECFGPVTLLVAYHDTAERDAALDVIEGSLTATLHAAEGEHLADLAERLAARAGRVLFGGWPTGVAVTWSQQHGGPWPATTSIHTSVGATAGRRFQRPVTYQDAPESVLPEALREQNTLGIWRRIDGELGRH</sequence>
<comment type="caution">
    <text evidence="3">The sequence shown here is derived from an EMBL/GenBank/DDBJ whole genome shotgun (WGS) entry which is preliminary data.</text>
</comment>
<dbReference type="EC" id="1.2.1.4" evidence="3"/>
<keyword evidence="4" id="KW-1185">Reference proteome</keyword>
<accession>A0ABS2RIU2</accession>
<evidence type="ECO:0000259" key="2">
    <source>
        <dbReference type="Pfam" id="PF00171"/>
    </source>
</evidence>
<evidence type="ECO:0000313" key="4">
    <source>
        <dbReference type="Proteomes" id="UP000704762"/>
    </source>
</evidence>
<evidence type="ECO:0000256" key="1">
    <source>
        <dbReference type="ARBA" id="ARBA00023002"/>
    </source>
</evidence>
<dbReference type="PANTHER" id="PTHR43353:SF3">
    <property type="entry name" value="ALDEHYDE DEHYDROGENASE-RELATED"/>
    <property type="match status" value="1"/>
</dbReference>
<dbReference type="Gene3D" id="3.40.605.10">
    <property type="entry name" value="Aldehyde Dehydrogenase, Chain A, domain 1"/>
    <property type="match status" value="1"/>
</dbReference>
<proteinExistence type="predicted"/>
<dbReference type="EMBL" id="JAFBCF010000001">
    <property type="protein sequence ID" value="MBM7798442.1"/>
    <property type="molecule type" value="Genomic_DNA"/>
</dbReference>
<dbReference type="InterPro" id="IPR016161">
    <property type="entry name" value="Ald_DH/histidinol_DH"/>
</dbReference>
<dbReference type="SUPFAM" id="SSF53720">
    <property type="entry name" value="ALDH-like"/>
    <property type="match status" value="1"/>
</dbReference>
<dbReference type="GO" id="GO:0033721">
    <property type="term" value="F:aldehyde dehydrogenase (NADP+) activity"/>
    <property type="evidence" value="ECO:0007669"/>
    <property type="project" value="UniProtKB-EC"/>
</dbReference>
<protein>
    <submittedName>
        <fullName evidence="3">NADP-dependent aldehyde dehydrogenase</fullName>
        <ecNumber evidence="3">1.2.1.4</ecNumber>
    </submittedName>
</protein>
<feature type="domain" description="Aldehyde dehydrogenase" evidence="2">
    <location>
        <begin position="4"/>
        <end position="427"/>
    </location>
</feature>
<gene>
    <name evidence="3" type="ORF">JOE57_001363</name>
</gene>
<dbReference type="Proteomes" id="UP000704762">
    <property type="component" value="Unassembled WGS sequence"/>
</dbReference>
<organism evidence="3 4">
    <name type="scientific">Microlunatus panaciterrae</name>
    <dbReference type="NCBI Taxonomy" id="400768"/>
    <lineage>
        <taxon>Bacteria</taxon>
        <taxon>Bacillati</taxon>
        <taxon>Actinomycetota</taxon>
        <taxon>Actinomycetes</taxon>
        <taxon>Propionibacteriales</taxon>
        <taxon>Propionibacteriaceae</taxon>
        <taxon>Microlunatus</taxon>
    </lineage>
</organism>